<gene>
    <name evidence="6" type="ORF">FH972_024726</name>
</gene>
<feature type="repeat" description="ANK" evidence="3">
    <location>
        <begin position="258"/>
        <end position="289"/>
    </location>
</feature>
<dbReference type="InterPro" id="IPR036770">
    <property type="entry name" value="Ankyrin_rpt-contain_sf"/>
</dbReference>
<dbReference type="PROSITE" id="PS50297">
    <property type="entry name" value="ANK_REP_REGION"/>
    <property type="match status" value="3"/>
</dbReference>
<evidence type="ECO:0000259" key="5">
    <source>
        <dbReference type="PROSITE" id="PS00036"/>
    </source>
</evidence>
<evidence type="ECO:0000256" key="4">
    <source>
        <dbReference type="SAM" id="MobiDB-lite"/>
    </source>
</evidence>
<feature type="compositionally biased region" description="Basic and acidic residues" evidence="4">
    <location>
        <begin position="26"/>
        <end position="35"/>
    </location>
</feature>
<organism evidence="6 7">
    <name type="scientific">Carpinus fangiana</name>
    <dbReference type="NCBI Taxonomy" id="176857"/>
    <lineage>
        <taxon>Eukaryota</taxon>
        <taxon>Viridiplantae</taxon>
        <taxon>Streptophyta</taxon>
        <taxon>Embryophyta</taxon>
        <taxon>Tracheophyta</taxon>
        <taxon>Spermatophyta</taxon>
        <taxon>Magnoliopsida</taxon>
        <taxon>eudicotyledons</taxon>
        <taxon>Gunneridae</taxon>
        <taxon>Pentapetalae</taxon>
        <taxon>rosids</taxon>
        <taxon>fabids</taxon>
        <taxon>Fagales</taxon>
        <taxon>Betulaceae</taxon>
        <taxon>Carpinus</taxon>
    </lineage>
</organism>
<protein>
    <recommendedName>
        <fullName evidence="5">BZIP domain-containing protein</fullName>
    </recommendedName>
</protein>
<keyword evidence="7" id="KW-1185">Reference proteome</keyword>
<evidence type="ECO:0000313" key="7">
    <source>
        <dbReference type="Proteomes" id="UP000327013"/>
    </source>
</evidence>
<evidence type="ECO:0000313" key="6">
    <source>
        <dbReference type="EMBL" id="KAB8364865.1"/>
    </source>
</evidence>
<dbReference type="PROSITE" id="PS00036">
    <property type="entry name" value="BZIP_BASIC"/>
    <property type="match status" value="1"/>
</dbReference>
<dbReference type="EMBL" id="VIBQ01000018">
    <property type="protein sequence ID" value="KAB8364865.1"/>
    <property type="molecule type" value="Genomic_DNA"/>
</dbReference>
<dbReference type="InterPro" id="IPR004827">
    <property type="entry name" value="bZIP"/>
</dbReference>
<feature type="repeat" description="ANK" evidence="3">
    <location>
        <begin position="225"/>
        <end position="257"/>
    </location>
</feature>
<keyword evidence="1" id="KW-0677">Repeat</keyword>
<dbReference type="AlphaFoldDB" id="A0A5N6KZQ7"/>
<feature type="domain" description="BZIP" evidence="5">
    <location>
        <begin position="8"/>
        <end position="23"/>
    </location>
</feature>
<dbReference type="OrthoDB" id="527024at2759"/>
<name>A0A5N6KZQ7_9ROSI</name>
<dbReference type="GO" id="GO:0003700">
    <property type="term" value="F:DNA-binding transcription factor activity"/>
    <property type="evidence" value="ECO:0007669"/>
    <property type="project" value="InterPro"/>
</dbReference>
<dbReference type="InterPro" id="IPR002110">
    <property type="entry name" value="Ankyrin_rpt"/>
</dbReference>
<comment type="caution">
    <text evidence="6">The sequence shown here is derived from an EMBL/GenBank/DDBJ whole genome shotgun (WGS) entry which is preliminary data.</text>
</comment>
<dbReference type="CDD" id="cd14688">
    <property type="entry name" value="bZIP_YAP"/>
    <property type="match status" value="1"/>
</dbReference>
<sequence>MSYHRSEKRRQQNREAQRKYRAKQKQLSEDSEPNHPEQSMSIVPGLNCKFNWGNDSVSSGSSNAPTFTSLPAMVESISFGQGLDFSMDCEIGESWRYEDVQEGVLNGLSTFTNDTLLSPRSCSTTCAPFSISNISDLTTEHQGKIDSIRSMSLSTPLKSVSGLPSTASSTPATTSVSGDSSSSSSVDGRSHQWIPLLHLSARENRERMVEILLSQGCDVDERDESGRTALHIASSQGHVSVMKTLLQNNAAKDACDMRGWTPMHYAIKNGSEDAFVLLVSSRAHITQHA</sequence>
<proteinExistence type="predicted"/>
<feature type="compositionally biased region" description="Low complexity" evidence="4">
    <location>
        <begin position="164"/>
        <end position="187"/>
    </location>
</feature>
<dbReference type="SMART" id="SM00248">
    <property type="entry name" value="ANK"/>
    <property type="match status" value="3"/>
</dbReference>
<feature type="compositionally biased region" description="Basic and acidic residues" evidence="4">
    <location>
        <begin position="9"/>
        <end position="18"/>
    </location>
</feature>
<dbReference type="PANTHER" id="PTHR24171">
    <property type="entry name" value="ANKYRIN REPEAT DOMAIN-CONTAINING PROTEIN 39-RELATED"/>
    <property type="match status" value="1"/>
</dbReference>
<keyword evidence="2 3" id="KW-0040">ANK repeat</keyword>
<feature type="repeat" description="ANK" evidence="3">
    <location>
        <begin position="197"/>
        <end position="224"/>
    </location>
</feature>
<evidence type="ECO:0000256" key="1">
    <source>
        <dbReference type="ARBA" id="ARBA00022737"/>
    </source>
</evidence>
<feature type="region of interest" description="Disordered" evidence="4">
    <location>
        <begin position="1"/>
        <end position="42"/>
    </location>
</feature>
<dbReference type="Proteomes" id="UP000327013">
    <property type="component" value="Unassembled WGS sequence"/>
</dbReference>
<dbReference type="Gene3D" id="1.25.40.20">
    <property type="entry name" value="Ankyrin repeat-containing domain"/>
    <property type="match status" value="1"/>
</dbReference>
<evidence type="ECO:0000256" key="2">
    <source>
        <dbReference type="ARBA" id="ARBA00023043"/>
    </source>
</evidence>
<evidence type="ECO:0000256" key="3">
    <source>
        <dbReference type="PROSITE-ProRule" id="PRU00023"/>
    </source>
</evidence>
<reference evidence="6 7" key="1">
    <citation type="submission" date="2019-06" db="EMBL/GenBank/DDBJ databases">
        <title>A chromosomal-level reference genome of Carpinus fangiana (Coryloideae, Betulaceae).</title>
        <authorList>
            <person name="Yang X."/>
            <person name="Wang Z."/>
            <person name="Zhang L."/>
            <person name="Hao G."/>
            <person name="Liu J."/>
            <person name="Yang Y."/>
        </authorList>
    </citation>
    <scope>NUCLEOTIDE SEQUENCE [LARGE SCALE GENOMIC DNA]</scope>
    <source>
        <strain evidence="6">Cfa_2016G</strain>
        <tissue evidence="6">Leaf</tissue>
    </source>
</reference>
<feature type="region of interest" description="Disordered" evidence="4">
    <location>
        <begin position="159"/>
        <end position="188"/>
    </location>
</feature>
<dbReference type="PROSITE" id="PS50088">
    <property type="entry name" value="ANK_REPEAT"/>
    <property type="match status" value="3"/>
</dbReference>
<dbReference type="Pfam" id="PF12796">
    <property type="entry name" value="Ank_2"/>
    <property type="match status" value="1"/>
</dbReference>
<dbReference type="SUPFAM" id="SSF48403">
    <property type="entry name" value="Ankyrin repeat"/>
    <property type="match status" value="1"/>
</dbReference>
<accession>A0A5N6KZQ7</accession>